<dbReference type="EMBL" id="KL198089">
    <property type="protein sequence ID" value="KDQ08517.1"/>
    <property type="molecule type" value="Genomic_DNA"/>
</dbReference>
<accession>A0A067M9H2</accession>
<proteinExistence type="predicted"/>
<dbReference type="HOGENOM" id="CLU_1440840_0_0_1"/>
<gene>
    <name evidence="1" type="ORF">BOTBODRAFT_37817</name>
</gene>
<name>A0A067M9H2_BOTB1</name>
<dbReference type="InParanoid" id="A0A067M9H2"/>
<protein>
    <submittedName>
        <fullName evidence="1">Uncharacterized protein</fullName>
    </submittedName>
</protein>
<dbReference type="Proteomes" id="UP000027195">
    <property type="component" value="Unassembled WGS sequence"/>
</dbReference>
<dbReference type="AlphaFoldDB" id="A0A067M9H2"/>
<evidence type="ECO:0000313" key="1">
    <source>
        <dbReference type="EMBL" id="KDQ08517.1"/>
    </source>
</evidence>
<organism evidence="1 2">
    <name type="scientific">Botryobasidium botryosum (strain FD-172 SS1)</name>
    <dbReference type="NCBI Taxonomy" id="930990"/>
    <lineage>
        <taxon>Eukaryota</taxon>
        <taxon>Fungi</taxon>
        <taxon>Dikarya</taxon>
        <taxon>Basidiomycota</taxon>
        <taxon>Agaricomycotina</taxon>
        <taxon>Agaricomycetes</taxon>
        <taxon>Cantharellales</taxon>
        <taxon>Botryobasidiaceae</taxon>
        <taxon>Botryobasidium</taxon>
    </lineage>
</organism>
<evidence type="ECO:0000313" key="2">
    <source>
        <dbReference type="Proteomes" id="UP000027195"/>
    </source>
</evidence>
<reference evidence="2" key="1">
    <citation type="journal article" date="2014" name="Proc. Natl. Acad. Sci. U.S.A.">
        <title>Extensive sampling of basidiomycete genomes demonstrates inadequacy of the white-rot/brown-rot paradigm for wood decay fungi.</title>
        <authorList>
            <person name="Riley R."/>
            <person name="Salamov A.A."/>
            <person name="Brown D.W."/>
            <person name="Nagy L.G."/>
            <person name="Floudas D."/>
            <person name="Held B.W."/>
            <person name="Levasseur A."/>
            <person name="Lombard V."/>
            <person name="Morin E."/>
            <person name="Otillar R."/>
            <person name="Lindquist E.A."/>
            <person name="Sun H."/>
            <person name="LaButti K.M."/>
            <person name="Schmutz J."/>
            <person name="Jabbour D."/>
            <person name="Luo H."/>
            <person name="Baker S.E."/>
            <person name="Pisabarro A.G."/>
            <person name="Walton J.D."/>
            <person name="Blanchette R.A."/>
            <person name="Henrissat B."/>
            <person name="Martin F."/>
            <person name="Cullen D."/>
            <person name="Hibbett D.S."/>
            <person name="Grigoriev I.V."/>
        </authorList>
    </citation>
    <scope>NUCLEOTIDE SEQUENCE [LARGE SCALE GENOMIC DNA]</scope>
    <source>
        <strain evidence="2">FD-172 SS1</strain>
    </source>
</reference>
<sequence>MKGPPPAPVFNLSITNPIFIEYLCLQIDHVFRQFQLVALRRRLHHIVALACEAQSAGPEALIILLPRIEAESRALTADVTAAEESIDRASTQLARRQPIYLAAAISWDAHTRYIQNLRHQNANRAASERLLLPRGYEGQYVPAWFARTHLEISELDGTLLDQHLHFYRLKPKGGVERKRRALLTYLGRQDKPS</sequence>
<keyword evidence="2" id="KW-1185">Reference proteome</keyword>